<dbReference type="GO" id="GO:0006006">
    <property type="term" value="P:glucose metabolic process"/>
    <property type="evidence" value="ECO:0007669"/>
    <property type="project" value="TreeGrafter"/>
</dbReference>
<evidence type="ECO:0000256" key="3">
    <source>
        <dbReference type="ARBA" id="ARBA00006206"/>
    </source>
</evidence>
<dbReference type="InterPro" id="IPR047215">
    <property type="entry name" value="Galactose_mutarotase-like"/>
</dbReference>
<dbReference type="GO" id="GO:0033499">
    <property type="term" value="P:galactose catabolic process via UDP-galactose, Leloir pathway"/>
    <property type="evidence" value="ECO:0007669"/>
    <property type="project" value="TreeGrafter"/>
</dbReference>
<evidence type="ECO:0000256" key="6">
    <source>
        <dbReference type="ARBA" id="ARBA00023277"/>
    </source>
</evidence>
<feature type="region of interest" description="Disordered" evidence="9">
    <location>
        <begin position="1"/>
        <end position="53"/>
    </location>
</feature>
<organism evidence="10 11">
    <name type="scientific">Acanthoscelides obtectus</name>
    <name type="common">Bean weevil</name>
    <name type="synonym">Bruchus obtectus</name>
    <dbReference type="NCBI Taxonomy" id="200917"/>
    <lineage>
        <taxon>Eukaryota</taxon>
        <taxon>Metazoa</taxon>
        <taxon>Ecdysozoa</taxon>
        <taxon>Arthropoda</taxon>
        <taxon>Hexapoda</taxon>
        <taxon>Insecta</taxon>
        <taxon>Pterygota</taxon>
        <taxon>Neoptera</taxon>
        <taxon>Endopterygota</taxon>
        <taxon>Coleoptera</taxon>
        <taxon>Polyphaga</taxon>
        <taxon>Cucujiformia</taxon>
        <taxon>Chrysomeloidea</taxon>
        <taxon>Chrysomelidae</taxon>
        <taxon>Bruchinae</taxon>
        <taxon>Bruchini</taxon>
        <taxon>Acanthoscelides</taxon>
    </lineage>
</organism>
<feature type="compositionally biased region" description="Low complexity" evidence="9">
    <location>
        <begin position="508"/>
        <end position="520"/>
    </location>
</feature>
<evidence type="ECO:0000256" key="4">
    <source>
        <dbReference type="ARBA" id="ARBA00021023"/>
    </source>
</evidence>
<feature type="region of interest" description="Disordered" evidence="9">
    <location>
        <begin position="502"/>
        <end position="528"/>
    </location>
</feature>
<comment type="caution">
    <text evidence="10">The sequence shown here is derived from an EMBL/GenBank/DDBJ whole genome shotgun (WGS) entry which is preliminary data.</text>
</comment>
<evidence type="ECO:0000256" key="1">
    <source>
        <dbReference type="ARBA" id="ARBA00001712"/>
    </source>
</evidence>
<keyword evidence="5" id="KW-0413">Isomerase</keyword>
<evidence type="ECO:0000256" key="9">
    <source>
        <dbReference type="SAM" id="MobiDB-lite"/>
    </source>
</evidence>
<evidence type="ECO:0000256" key="7">
    <source>
        <dbReference type="ARBA" id="ARBA00032729"/>
    </source>
</evidence>
<comment type="similarity">
    <text evidence="3">Belongs to the aldose epimerase family.</text>
</comment>
<dbReference type="Gene3D" id="2.70.98.10">
    <property type="match status" value="2"/>
</dbReference>
<feature type="compositionally biased region" description="Basic and acidic residues" evidence="9">
    <location>
        <begin position="15"/>
        <end position="24"/>
    </location>
</feature>
<comment type="catalytic activity">
    <reaction evidence="1">
        <text>alpha-D-galactose = beta-D-galactose</text>
        <dbReference type="Rhea" id="RHEA:28675"/>
        <dbReference type="ChEBI" id="CHEBI:27667"/>
        <dbReference type="ChEBI" id="CHEBI:28061"/>
        <dbReference type="EC" id="5.1.3.3"/>
    </reaction>
    <physiologicalReaction direction="right-to-left" evidence="1">
        <dbReference type="Rhea" id="RHEA:28677"/>
    </physiologicalReaction>
</comment>
<comment type="pathway">
    <text evidence="2">Carbohydrate metabolism; galactose metabolism.</text>
</comment>
<dbReference type="AlphaFoldDB" id="A0A9P0LJ10"/>
<dbReference type="PANTHER" id="PTHR10091">
    <property type="entry name" value="ALDOSE-1-EPIMERASE"/>
    <property type="match status" value="1"/>
</dbReference>
<feature type="compositionally biased region" description="Basic and acidic residues" evidence="9">
    <location>
        <begin position="34"/>
        <end position="43"/>
    </location>
</feature>
<feature type="region of interest" description="Disordered" evidence="9">
    <location>
        <begin position="421"/>
        <end position="446"/>
    </location>
</feature>
<sequence length="617" mass="70122">MELDANKLSAISENPSEKLVKIEDGENVQVKPPPKNEPKDSQKPHANGKNSEKNCVNTVTVTEDVYGKYWDPKGTFHNIKRYTWKNKNKIQVQVINYGARITSMKLPDRNGDVEDIVLGFDDLGGYIYNRKYYIGATIGRMSGIVKNSTFQLNNKQYWLTPNYLERHHINGGATGLDQVVWNTYVDGPKVIMTHISPHLTEGYPGDLFIKIIFQLSERNEFKINMEAMCTEPTIINLSNLTYFNLAGHHRGADEIYRHVVSLNCNCYTPQVSGFPTGDIQNVVYSPYDFQIPILLGKLIGIVPKDGYNQNLCVNRGADQDECFVGRVFHPPSGRLLEIYSNQCGVNFSTANEFGYGRLLSIQDIMPQNYGHDDEFMNKDPLLNLMEKMHEKLIDNLKEDEKTGFEEIRSLIMKFKPTGALPAVPDNTDASESEAAGSPQAQSGAEYVPSKLDVSEFQYTTKQKKYLENMLNLNCEDDDEDECMRLKDIAANILRYASHRKSTTGATNPISQQQPSQSEIPSKLRSSEKKRIRENIIPSYYKKSNQIIGKSRKVYTMHGGIALQTQNYPDCANCKNFPECRLYPGQTYTHSITYKFWIRAGSPNKWIKRNMNDATKRA</sequence>
<dbReference type="InterPro" id="IPR011013">
    <property type="entry name" value="Gal_mutarotase_sf_dom"/>
</dbReference>
<keyword evidence="6" id="KW-0119">Carbohydrate metabolism</keyword>
<dbReference type="InterPro" id="IPR014718">
    <property type="entry name" value="GH-type_carb-bd"/>
</dbReference>
<dbReference type="GO" id="GO:0030246">
    <property type="term" value="F:carbohydrate binding"/>
    <property type="evidence" value="ECO:0007669"/>
    <property type="project" value="InterPro"/>
</dbReference>
<protein>
    <recommendedName>
        <fullName evidence="4">Galactose mutarotase</fullName>
    </recommendedName>
    <alternativeName>
        <fullName evidence="7">Aldose 1-epimerase</fullName>
    </alternativeName>
</protein>
<comment type="function">
    <text evidence="8">Mutarotase that catalyzes the interconversion of beta-D-galactose and alpha-D-galactose during galactose metabolism. Beta-D-galactose is metabolized in the liver into glucose 1-phosphate, the primary metabolic fuel, by the action of four enzymes that constitute the Leloir pathway: GALM, GALK1 (galactokinase), GALT (galactose-1-phosphate uridylyltransferase) and GALE (UDP-galactose-4'-epimerase). Involved in the maintenance of the equilibrium between the beta- and alpha-anomers of galactose, therefore ensuring a sufficient supply of the alpha-anomer for GALK1. Also active on D-glucose although shows a preference for galactose over glucose.</text>
</comment>
<dbReference type="Proteomes" id="UP001152888">
    <property type="component" value="Unassembled WGS sequence"/>
</dbReference>
<name>A0A9P0LJ10_ACAOB</name>
<evidence type="ECO:0000256" key="5">
    <source>
        <dbReference type="ARBA" id="ARBA00023235"/>
    </source>
</evidence>
<evidence type="ECO:0000256" key="8">
    <source>
        <dbReference type="ARBA" id="ARBA00045743"/>
    </source>
</evidence>
<dbReference type="PANTHER" id="PTHR10091:SF0">
    <property type="entry name" value="GALACTOSE MUTAROTASE"/>
    <property type="match status" value="1"/>
</dbReference>
<evidence type="ECO:0000256" key="2">
    <source>
        <dbReference type="ARBA" id="ARBA00004947"/>
    </source>
</evidence>
<evidence type="ECO:0000313" key="11">
    <source>
        <dbReference type="Proteomes" id="UP001152888"/>
    </source>
</evidence>
<dbReference type="OrthoDB" id="274691at2759"/>
<keyword evidence="11" id="KW-1185">Reference proteome</keyword>
<dbReference type="Pfam" id="PF01263">
    <property type="entry name" value="Aldose_epim"/>
    <property type="match status" value="1"/>
</dbReference>
<dbReference type="GO" id="GO:0004034">
    <property type="term" value="F:aldose 1-epimerase activity"/>
    <property type="evidence" value="ECO:0007669"/>
    <property type="project" value="UniProtKB-EC"/>
</dbReference>
<reference evidence="10" key="1">
    <citation type="submission" date="2022-03" db="EMBL/GenBank/DDBJ databases">
        <authorList>
            <person name="Sayadi A."/>
        </authorList>
    </citation>
    <scope>NUCLEOTIDE SEQUENCE</scope>
</reference>
<evidence type="ECO:0000313" key="10">
    <source>
        <dbReference type="EMBL" id="CAH1999523.1"/>
    </source>
</evidence>
<gene>
    <name evidence="10" type="ORF">ACAOBT_LOCUS25022</name>
</gene>
<dbReference type="InterPro" id="IPR008183">
    <property type="entry name" value="Aldose_1/G6P_1-epimerase"/>
</dbReference>
<dbReference type="SUPFAM" id="SSF74650">
    <property type="entry name" value="Galactose mutarotase-like"/>
    <property type="match status" value="2"/>
</dbReference>
<proteinExistence type="inferred from homology"/>
<dbReference type="CDD" id="cd09019">
    <property type="entry name" value="galactose_mutarotase_like"/>
    <property type="match status" value="1"/>
</dbReference>
<accession>A0A9P0LJ10</accession>
<dbReference type="EMBL" id="CAKOFQ010007369">
    <property type="protein sequence ID" value="CAH1999523.1"/>
    <property type="molecule type" value="Genomic_DNA"/>
</dbReference>